<dbReference type="AlphaFoldDB" id="A0A4V3IT58"/>
<dbReference type="EMBL" id="SOHK01000019">
    <property type="protein sequence ID" value="TFD63694.1"/>
    <property type="molecule type" value="Genomic_DNA"/>
</dbReference>
<feature type="region of interest" description="Disordered" evidence="3">
    <location>
        <begin position="1"/>
        <end position="32"/>
    </location>
</feature>
<sequence>MARPKLVGYHTEVEQPVQTPEPATAGATSPSGFAAAGAKQRIAGHRRAWLIAAGALVFVILGSGAVFAGAQTGANEPAAASVLVTRTATPSPTPTVDPARPVPAEATTASRLRTCSVAGLAADARLADFQAQVKNATTGEVLFDRGGTTSSRTASVMKVLTSAAALNVLGTDYRATTRVVKGAEPGQVVLVGGGDLTLTRLPTGQEPFYAGAAHLDDLATQTMVAWAADPANPPITSLVLDSSYFSGPDWDEGWARTELGLGYMPEITALMVDGDRDDPTRSTSARSEDPIARAGQAFSDALGGGLTISQAAAPAGAAQLGAVQSATVSTLVQQSLIVSDNTIAEMLARLVAIENGAGNSFSALQQGIVGGLSGYGIDTTGMIIKDGSGLSPQNAVAPAYLTALFLKVNAREGNLGVLFDGLPIAGGPRGSLSYSDRFAGANSVADGAVFAKTGWIDTGYTLAGVIHAADGTPLTFAIYAIGNVSSNAKIAIDTLTTGFFHCGDNLSNN</sequence>
<dbReference type="PANTHER" id="PTHR30023">
    <property type="entry name" value="D-ALANYL-D-ALANINE CARBOXYPEPTIDASE"/>
    <property type="match status" value="1"/>
</dbReference>
<keyword evidence="5" id="KW-0121">Carboxypeptidase</keyword>
<dbReference type="GO" id="GO:0004185">
    <property type="term" value="F:serine-type carboxypeptidase activity"/>
    <property type="evidence" value="ECO:0007669"/>
    <property type="project" value="InterPro"/>
</dbReference>
<keyword evidence="4" id="KW-1133">Transmembrane helix</keyword>
<dbReference type="PRINTS" id="PR00922">
    <property type="entry name" value="DADACBPTASE3"/>
</dbReference>
<organism evidence="5 6">
    <name type="scientific">Cryobacterium ruanii</name>
    <dbReference type="NCBI Taxonomy" id="1259197"/>
    <lineage>
        <taxon>Bacteria</taxon>
        <taxon>Bacillati</taxon>
        <taxon>Actinomycetota</taxon>
        <taxon>Actinomycetes</taxon>
        <taxon>Micrococcales</taxon>
        <taxon>Microbacteriaceae</taxon>
        <taxon>Cryobacterium</taxon>
    </lineage>
</organism>
<name>A0A4V3IT58_9MICO</name>
<accession>A0A4V3IT58</accession>
<dbReference type="InterPro" id="IPR012338">
    <property type="entry name" value="Beta-lactam/transpept-like"/>
</dbReference>
<reference evidence="5 6" key="1">
    <citation type="submission" date="2019-03" db="EMBL/GenBank/DDBJ databases">
        <title>Genomics of glacier-inhabiting Cryobacterium strains.</title>
        <authorList>
            <person name="Liu Q."/>
            <person name="Xin Y.-H."/>
        </authorList>
    </citation>
    <scope>NUCLEOTIDE SEQUENCE [LARGE SCALE GENOMIC DNA]</scope>
    <source>
        <strain evidence="5 6">Sr36</strain>
    </source>
</reference>
<evidence type="ECO:0000313" key="5">
    <source>
        <dbReference type="EMBL" id="TFD63694.1"/>
    </source>
</evidence>
<evidence type="ECO:0000256" key="2">
    <source>
        <dbReference type="ARBA" id="ARBA00022801"/>
    </source>
</evidence>
<proteinExistence type="inferred from homology"/>
<evidence type="ECO:0000256" key="1">
    <source>
        <dbReference type="ARBA" id="ARBA00006096"/>
    </source>
</evidence>
<feature type="transmembrane region" description="Helical" evidence="4">
    <location>
        <begin position="48"/>
        <end position="70"/>
    </location>
</feature>
<keyword evidence="5" id="KW-0645">Protease</keyword>
<dbReference type="SUPFAM" id="SSF56601">
    <property type="entry name" value="beta-lactamase/transpeptidase-like"/>
    <property type="match status" value="1"/>
</dbReference>
<dbReference type="InterPro" id="IPR000667">
    <property type="entry name" value="Peptidase_S13"/>
</dbReference>
<protein>
    <submittedName>
        <fullName evidence="5">D-alanyl-D-alanine carboxypeptidase</fullName>
    </submittedName>
</protein>
<comment type="caution">
    <text evidence="5">The sequence shown here is derived from an EMBL/GenBank/DDBJ whole genome shotgun (WGS) entry which is preliminary data.</text>
</comment>
<evidence type="ECO:0000256" key="3">
    <source>
        <dbReference type="SAM" id="MobiDB-lite"/>
    </source>
</evidence>
<keyword evidence="2" id="KW-0378">Hydrolase</keyword>
<dbReference type="Gene3D" id="3.40.710.10">
    <property type="entry name" value="DD-peptidase/beta-lactamase superfamily"/>
    <property type="match status" value="2"/>
</dbReference>
<keyword evidence="4" id="KW-0812">Transmembrane</keyword>
<dbReference type="GO" id="GO:0006508">
    <property type="term" value="P:proteolysis"/>
    <property type="evidence" value="ECO:0007669"/>
    <property type="project" value="InterPro"/>
</dbReference>
<dbReference type="Proteomes" id="UP000298154">
    <property type="component" value="Unassembled WGS sequence"/>
</dbReference>
<dbReference type="PANTHER" id="PTHR30023:SF0">
    <property type="entry name" value="PENICILLIN-SENSITIVE CARBOXYPEPTIDASE A"/>
    <property type="match status" value="1"/>
</dbReference>
<evidence type="ECO:0000313" key="6">
    <source>
        <dbReference type="Proteomes" id="UP000298154"/>
    </source>
</evidence>
<dbReference type="Pfam" id="PF02113">
    <property type="entry name" value="Peptidase_S13"/>
    <property type="match status" value="2"/>
</dbReference>
<keyword evidence="6" id="KW-1185">Reference proteome</keyword>
<gene>
    <name evidence="5" type="ORF">E3T47_13450</name>
</gene>
<evidence type="ECO:0000256" key="4">
    <source>
        <dbReference type="SAM" id="Phobius"/>
    </source>
</evidence>
<comment type="similarity">
    <text evidence="1">Belongs to the peptidase S13 family.</text>
</comment>
<dbReference type="GO" id="GO:0000270">
    <property type="term" value="P:peptidoglycan metabolic process"/>
    <property type="evidence" value="ECO:0007669"/>
    <property type="project" value="TreeGrafter"/>
</dbReference>
<keyword evidence="4" id="KW-0472">Membrane</keyword>
<dbReference type="OrthoDB" id="56883at2"/>